<keyword evidence="3" id="KW-0862">Zinc</keyword>
<keyword evidence="6" id="KW-1185">Reference proteome</keyword>
<feature type="domain" description="FLYWCH-type" evidence="4">
    <location>
        <begin position="13"/>
        <end position="61"/>
    </location>
</feature>
<name>A0ABQ7QXU6_PLUXY</name>
<dbReference type="Proteomes" id="UP000823941">
    <property type="component" value="Chromosome 6"/>
</dbReference>
<dbReference type="Gene3D" id="2.20.25.240">
    <property type="match status" value="1"/>
</dbReference>
<proteinExistence type="predicted"/>
<evidence type="ECO:0000256" key="3">
    <source>
        <dbReference type="ARBA" id="ARBA00022833"/>
    </source>
</evidence>
<organism evidence="5 6">
    <name type="scientific">Plutella xylostella</name>
    <name type="common">Diamondback moth</name>
    <name type="synonym">Plutella maculipennis</name>
    <dbReference type="NCBI Taxonomy" id="51655"/>
    <lineage>
        <taxon>Eukaryota</taxon>
        <taxon>Metazoa</taxon>
        <taxon>Ecdysozoa</taxon>
        <taxon>Arthropoda</taxon>
        <taxon>Hexapoda</taxon>
        <taxon>Insecta</taxon>
        <taxon>Pterygota</taxon>
        <taxon>Neoptera</taxon>
        <taxon>Endopterygota</taxon>
        <taxon>Lepidoptera</taxon>
        <taxon>Glossata</taxon>
        <taxon>Ditrysia</taxon>
        <taxon>Yponomeutoidea</taxon>
        <taxon>Plutellidae</taxon>
        <taxon>Plutella</taxon>
    </lineage>
</organism>
<accession>A0ABQ7QXU6</accession>
<reference evidence="5 6" key="1">
    <citation type="submission" date="2021-06" db="EMBL/GenBank/DDBJ databases">
        <title>A haploid diamondback moth (Plutella xylostella L.) genome assembly resolves 31 chromosomes and identifies a diamide resistance mutation.</title>
        <authorList>
            <person name="Ward C.M."/>
            <person name="Perry K.D."/>
            <person name="Baker G."/>
            <person name="Powis K."/>
            <person name="Heckel D.G."/>
            <person name="Baxter S.W."/>
        </authorList>
    </citation>
    <scope>NUCLEOTIDE SEQUENCE [LARGE SCALE GENOMIC DNA]</scope>
    <source>
        <strain evidence="5 6">LV</strain>
        <tissue evidence="5">Single pupa</tissue>
    </source>
</reference>
<protein>
    <recommendedName>
        <fullName evidence="4">FLYWCH-type domain-containing protein</fullName>
    </recommendedName>
</protein>
<keyword evidence="2" id="KW-0863">Zinc-finger</keyword>
<evidence type="ECO:0000313" key="6">
    <source>
        <dbReference type="Proteomes" id="UP000823941"/>
    </source>
</evidence>
<evidence type="ECO:0000313" key="5">
    <source>
        <dbReference type="EMBL" id="KAG7309875.1"/>
    </source>
</evidence>
<dbReference type="EMBL" id="JAHIBW010000006">
    <property type="protein sequence ID" value="KAG7309875.1"/>
    <property type="molecule type" value="Genomic_DNA"/>
</dbReference>
<evidence type="ECO:0000256" key="1">
    <source>
        <dbReference type="ARBA" id="ARBA00022723"/>
    </source>
</evidence>
<gene>
    <name evidence="5" type="ORF">JYU34_004389</name>
</gene>
<comment type="caution">
    <text evidence="5">The sequence shown here is derived from an EMBL/GenBank/DDBJ whole genome shotgun (WGS) entry which is preliminary data.</text>
</comment>
<dbReference type="Pfam" id="PF04500">
    <property type="entry name" value="FLYWCH"/>
    <property type="match status" value="1"/>
</dbReference>
<keyword evidence="1" id="KW-0479">Metal-binding</keyword>
<evidence type="ECO:0000259" key="4">
    <source>
        <dbReference type="Pfam" id="PF04500"/>
    </source>
</evidence>
<sequence length="62" mass="7258">MTTTRRGGLAIELSTGHRFIRQKLAGKKWRWLCVKQKWLKCKAFLCTVDNVIVKMSDDHTHD</sequence>
<dbReference type="InterPro" id="IPR007588">
    <property type="entry name" value="Znf_FLYWCH"/>
</dbReference>
<evidence type="ECO:0000256" key="2">
    <source>
        <dbReference type="ARBA" id="ARBA00022771"/>
    </source>
</evidence>